<proteinExistence type="predicted"/>
<name>A4U3Q0_9PROT</name>
<gene>
    <name evidence="1" type="ORF">MGR_1002</name>
</gene>
<protein>
    <submittedName>
        <fullName evidence="1">Secreted protein</fullName>
    </submittedName>
</protein>
<evidence type="ECO:0000313" key="1">
    <source>
        <dbReference type="EMBL" id="CAM77507.1"/>
    </source>
</evidence>
<sequence>MLGSRFDIRRSLKARFAVSMALLLAVIFTVTGVAMVRNDADERLALVEQRGRLLVSMQADSLIVPVWNVYGPQIDAVLAACQRDPAVEQLRNEQVADVQLATRQAVAAIEDIGRTIASAVEEQQAATREIARNVDEAAGAVLDDARQLSATAPELNREVQGFLARVDVT</sequence>
<reference evidence="1" key="1">
    <citation type="journal article" date="2007" name="J. Bacteriol.">
        <title>Comparative genome analysis of four magnetotactic bacteria reveals a complex set of group-specific genes implicated in magnetosome biomineralization and function.</title>
        <authorList>
            <person name="Richter M."/>
            <person name="Kube M."/>
            <person name="Bazylinski D.A."/>
            <person name="Lombardot T."/>
            <person name="Gloeckner F.O."/>
            <person name="Reinhardt R."/>
            <person name="Schueler D."/>
        </authorList>
    </citation>
    <scope>NUCLEOTIDE SEQUENCE</scope>
    <source>
        <strain evidence="1">MSR-1</strain>
    </source>
</reference>
<accession>A4U3Q0</accession>
<organism evidence="1">
    <name type="scientific">Magnetospirillum gryphiswaldense</name>
    <dbReference type="NCBI Taxonomy" id="55518"/>
    <lineage>
        <taxon>Bacteria</taxon>
        <taxon>Pseudomonadati</taxon>
        <taxon>Pseudomonadota</taxon>
        <taxon>Alphaproteobacteria</taxon>
        <taxon>Rhodospirillales</taxon>
        <taxon>Rhodospirillaceae</taxon>
        <taxon>Magnetospirillum</taxon>
    </lineage>
</organism>
<dbReference type="EMBL" id="CU459003">
    <property type="protein sequence ID" value="CAM77507.1"/>
    <property type="molecule type" value="Genomic_DNA"/>
</dbReference>
<dbReference type="AlphaFoldDB" id="A4U3Q0"/>